<proteinExistence type="inferred from homology"/>
<keyword evidence="7" id="KW-0547">Nucleotide-binding</keyword>
<dbReference type="PANTHER" id="PTHR11728">
    <property type="entry name" value="GLYCEROL-3-PHOSPHATE DEHYDROGENASE"/>
    <property type="match status" value="1"/>
</dbReference>
<accession>A0ABS7WRG2</accession>
<dbReference type="Pfam" id="PF07479">
    <property type="entry name" value="NAD_Gly3P_dh_C"/>
    <property type="match status" value="1"/>
</dbReference>
<feature type="active site" description="Proton acceptor" evidence="7">
    <location>
        <position position="151"/>
    </location>
</feature>
<feature type="binding site" evidence="7">
    <location>
        <position position="241"/>
    </location>
    <ligand>
        <name>NADPH</name>
        <dbReference type="ChEBI" id="CHEBI:57783"/>
    </ligand>
</feature>
<keyword evidence="7" id="KW-0963">Cytoplasm</keyword>
<dbReference type="SUPFAM" id="SSF51735">
    <property type="entry name" value="NAD(P)-binding Rossmann-fold domains"/>
    <property type="match status" value="1"/>
</dbReference>
<evidence type="ECO:0000259" key="8">
    <source>
        <dbReference type="Pfam" id="PF01210"/>
    </source>
</evidence>
<feature type="binding site" evidence="7">
    <location>
        <position position="73"/>
    </location>
    <ligand>
        <name>sn-glycerol 3-phosphate</name>
        <dbReference type="ChEBI" id="CHEBI:57597"/>
    </ligand>
</feature>
<dbReference type="Gene3D" id="1.10.1040.10">
    <property type="entry name" value="N-(1-d-carboxylethyl)-l-norvaline Dehydrogenase, domain 2"/>
    <property type="match status" value="1"/>
</dbReference>
<comment type="caution">
    <text evidence="7">Lacks conserved residue(s) required for the propagation of feature annotation.</text>
</comment>
<feature type="binding site" evidence="7">
    <location>
        <position position="10"/>
    </location>
    <ligand>
        <name>NADPH</name>
        <dbReference type="ChEBI" id="CHEBI:57783"/>
    </ligand>
</feature>
<dbReference type="Pfam" id="PF01210">
    <property type="entry name" value="NAD_Gly3P_dh_N"/>
    <property type="match status" value="1"/>
</dbReference>
<dbReference type="InterPro" id="IPR036291">
    <property type="entry name" value="NAD(P)-bd_dom_sf"/>
</dbReference>
<comment type="function">
    <text evidence="7">Catalyzes the reduction of the glycolytic intermediate dihydroxyacetone phosphate (DHAP) to sn-glycerol 3-phosphate (G3P), the key precursor for phospholipid synthesis.</text>
</comment>
<keyword evidence="7" id="KW-0521">NADP</keyword>
<comment type="caution">
    <text evidence="10">The sequence shown here is derived from an EMBL/GenBank/DDBJ whole genome shotgun (WGS) entry which is preliminary data.</text>
</comment>
<evidence type="ECO:0000256" key="7">
    <source>
        <dbReference type="HAMAP-Rule" id="MF_00394"/>
    </source>
</evidence>
<evidence type="ECO:0000256" key="1">
    <source>
        <dbReference type="ARBA" id="ARBA00011009"/>
    </source>
</evidence>
<dbReference type="PIRSF" id="PIRSF000114">
    <property type="entry name" value="Glycerol-3-P_dh"/>
    <property type="match status" value="1"/>
</dbReference>
<feature type="domain" description="Glycerol-3-phosphate dehydrogenase NAD-dependent N-terminal" evidence="8">
    <location>
        <begin position="37"/>
        <end position="121"/>
    </location>
</feature>
<feature type="binding site" evidence="7">
    <location>
        <position position="151"/>
    </location>
    <ligand>
        <name>sn-glycerol 3-phosphate</name>
        <dbReference type="ChEBI" id="CHEBI:57597"/>
    </ligand>
</feature>
<dbReference type="HAMAP" id="MF_00394">
    <property type="entry name" value="NAD_Glyc3P_dehydrog"/>
    <property type="match status" value="1"/>
</dbReference>
<feature type="binding site" evidence="7">
    <location>
        <position position="30"/>
    </location>
    <ligand>
        <name>NADPH</name>
        <dbReference type="ChEBI" id="CHEBI:57783"/>
    </ligand>
</feature>
<evidence type="ECO:0000313" key="10">
    <source>
        <dbReference type="EMBL" id="MBZ7986922.1"/>
    </source>
</evidence>
<evidence type="ECO:0000256" key="4">
    <source>
        <dbReference type="ARBA" id="ARBA00023098"/>
    </source>
</evidence>
<keyword evidence="5 7" id="KW-0594">Phospholipid biosynthesis</keyword>
<protein>
    <recommendedName>
        <fullName evidence="7">Glycerol-3-phosphate dehydrogenase [NAD(P)+]</fullName>
        <ecNumber evidence="7">1.1.1.94</ecNumber>
    </recommendedName>
    <alternativeName>
        <fullName evidence="7">NAD(P)(+)-dependent glycerol-3-phosphate dehydrogenase</fullName>
    </alternativeName>
    <alternativeName>
        <fullName evidence="7">NAD(P)H-dependent dihydroxyacetone-phosphate reductase</fullName>
    </alternativeName>
</protein>
<feature type="binding site" evidence="7">
    <location>
        <position position="214"/>
    </location>
    <ligand>
        <name>sn-glycerol 3-phosphate</name>
        <dbReference type="ChEBI" id="CHEBI:57597"/>
    </ligand>
</feature>
<feature type="binding site" evidence="7">
    <location>
        <position position="216"/>
    </location>
    <ligand>
        <name>sn-glycerol 3-phosphate</name>
        <dbReference type="ChEBI" id="CHEBI:57597"/>
    </ligand>
</feature>
<evidence type="ECO:0000256" key="6">
    <source>
        <dbReference type="ARBA" id="ARBA00023264"/>
    </source>
</evidence>
<evidence type="ECO:0000256" key="2">
    <source>
        <dbReference type="ARBA" id="ARBA00022516"/>
    </source>
</evidence>
<evidence type="ECO:0000256" key="5">
    <source>
        <dbReference type="ARBA" id="ARBA00023209"/>
    </source>
</evidence>
<comment type="subcellular location">
    <subcellularLocation>
        <location evidence="7">Cytoplasm</location>
    </subcellularLocation>
</comment>
<keyword evidence="3 7" id="KW-0560">Oxidoreductase</keyword>
<dbReference type="NCBIfam" id="NF000940">
    <property type="entry name" value="PRK00094.1-2"/>
    <property type="match status" value="1"/>
</dbReference>
<dbReference type="SUPFAM" id="SSF48179">
    <property type="entry name" value="6-phosphogluconate dehydrogenase C-terminal domain-like"/>
    <property type="match status" value="1"/>
</dbReference>
<keyword evidence="11" id="KW-1185">Reference proteome</keyword>
<keyword evidence="6 7" id="KW-1208">Phospholipid metabolism</keyword>
<evidence type="ECO:0000259" key="9">
    <source>
        <dbReference type="Pfam" id="PF07479"/>
    </source>
</evidence>
<dbReference type="InterPro" id="IPR011128">
    <property type="entry name" value="G3P_DH_NAD-dep_N"/>
</dbReference>
<organism evidence="10 11">
    <name type="scientific">Campylobacter canadensis</name>
    <dbReference type="NCBI Taxonomy" id="449520"/>
    <lineage>
        <taxon>Bacteria</taxon>
        <taxon>Pseudomonadati</taxon>
        <taxon>Campylobacterota</taxon>
        <taxon>Epsilonproteobacteria</taxon>
        <taxon>Campylobacterales</taxon>
        <taxon>Campylobacteraceae</taxon>
        <taxon>Campylobacter</taxon>
    </lineage>
</organism>
<dbReference type="Proteomes" id="UP000786183">
    <property type="component" value="Unassembled WGS sequence"/>
</dbReference>
<reference evidence="10 11" key="1">
    <citation type="submission" date="2020-07" db="EMBL/GenBank/DDBJ databases">
        <title>Transfer of Campylobacter canadensis to the novel genus Avispirillum gen. nov., that also includes two novel species recovered from migratory waterfowl: Avispirillum anseris sp. nov. and Avispirillum brantae sp. nov.</title>
        <authorList>
            <person name="Miller W.G."/>
            <person name="Chapman M.H."/>
            <person name="Yee E."/>
            <person name="Inglis G.D."/>
        </authorList>
    </citation>
    <scope>NUCLEOTIDE SEQUENCE [LARGE SCALE GENOMIC DNA]</scope>
    <source>
        <strain evidence="10 11">L283</strain>
    </source>
</reference>
<evidence type="ECO:0000256" key="3">
    <source>
        <dbReference type="ARBA" id="ARBA00023002"/>
    </source>
</evidence>
<keyword evidence="7" id="KW-0520">NAD</keyword>
<dbReference type="PROSITE" id="PS00957">
    <property type="entry name" value="NAD_G3PDH"/>
    <property type="match status" value="1"/>
</dbReference>
<dbReference type="EMBL" id="JACGBB010000003">
    <property type="protein sequence ID" value="MBZ7986922.1"/>
    <property type="molecule type" value="Genomic_DNA"/>
</dbReference>
<name>A0ABS7WRG2_9BACT</name>
<keyword evidence="4 7" id="KW-0443">Lipid metabolism</keyword>
<feature type="binding site" evidence="7">
    <location>
        <position position="204"/>
    </location>
    <ligand>
        <name>sn-glycerol 3-phosphate</name>
        <dbReference type="ChEBI" id="CHEBI:57597"/>
    </ligand>
</feature>
<feature type="domain" description="Glycerol-3-phosphate dehydrogenase NAD-dependent C-terminal" evidence="9">
    <location>
        <begin position="140"/>
        <end position="274"/>
    </location>
</feature>
<keyword evidence="2 7" id="KW-0444">Lipid biosynthesis</keyword>
<comment type="similarity">
    <text evidence="1 7">Belongs to the NAD-dependent glycerol-3-phosphate dehydrogenase family.</text>
</comment>
<dbReference type="InterPro" id="IPR006109">
    <property type="entry name" value="G3P_DH_NAD-dep_C"/>
</dbReference>
<dbReference type="InterPro" id="IPR013328">
    <property type="entry name" value="6PGD_dom2"/>
</dbReference>
<comment type="pathway">
    <text evidence="7">Membrane lipid metabolism; glycerophospholipid metabolism.</text>
</comment>
<feature type="binding site" evidence="7">
    <location>
        <position position="215"/>
    </location>
    <ligand>
        <name>sn-glycerol 3-phosphate</name>
        <dbReference type="ChEBI" id="CHEBI:57597"/>
    </ligand>
</feature>
<comment type="catalytic activity">
    <reaction evidence="7">
        <text>sn-glycerol 3-phosphate + NADP(+) = dihydroxyacetone phosphate + NADPH + H(+)</text>
        <dbReference type="Rhea" id="RHEA:11096"/>
        <dbReference type="ChEBI" id="CHEBI:15378"/>
        <dbReference type="ChEBI" id="CHEBI:57597"/>
        <dbReference type="ChEBI" id="CHEBI:57642"/>
        <dbReference type="ChEBI" id="CHEBI:57783"/>
        <dbReference type="ChEBI" id="CHEBI:58349"/>
        <dbReference type="EC" id="1.1.1.94"/>
    </reaction>
</comment>
<evidence type="ECO:0000313" key="11">
    <source>
        <dbReference type="Proteomes" id="UP000786183"/>
    </source>
</evidence>
<feature type="binding site" evidence="7">
    <location>
        <position position="73"/>
    </location>
    <ligand>
        <name>NADPH</name>
        <dbReference type="ChEBI" id="CHEBI:57783"/>
    </ligand>
</feature>
<dbReference type="PANTHER" id="PTHR11728:SF1">
    <property type="entry name" value="GLYCEROL-3-PHOSPHATE DEHYDROGENASE [NAD(+)] 2, CHLOROPLASTIC"/>
    <property type="match status" value="1"/>
</dbReference>
<gene>
    <name evidence="7" type="primary">gpsA</name>
    <name evidence="10" type="ORF">AVCANL283_02150</name>
</gene>
<feature type="binding site" evidence="7">
    <location>
        <position position="97"/>
    </location>
    <ligand>
        <name>sn-glycerol 3-phosphate</name>
        <dbReference type="ChEBI" id="CHEBI:57597"/>
    </ligand>
</feature>
<dbReference type="EC" id="1.1.1.94" evidence="7"/>
<dbReference type="RefSeq" id="WP_172230626.1">
    <property type="nucleotide sequence ID" value="NZ_CP035946.1"/>
</dbReference>
<dbReference type="InterPro" id="IPR008927">
    <property type="entry name" value="6-PGluconate_DH-like_C_sf"/>
</dbReference>
<feature type="binding site" evidence="7">
    <location>
        <position position="101"/>
    </location>
    <ligand>
        <name>NADPH</name>
        <dbReference type="ChEBI" id="CHEBI:57783"/>
    </ligand>
</feature>
<dbReference type="Gene3D" id="3.40.50.720">
    <property type="entry name" value="NAD(P)-binding Rossmann-like Domain"/>
    <property type="match status" value="1"/>
</dbReference>
<feature type="binding site" evidence="7">
    <location>
        <position position="99"/>
    </location>
    <ligand>
        <name>sn-glycerol 3-phosphate</name>
        <dbReference type="ChEBI" id="CHEBI:57597"/>
    </ligand>
</feature>
<sequence>MIAIIGAGKWGQAIAYAIGKNNKVSLYSAREFSAFNEECTHLIFVVRSDKTSEILEKFFKKNNDKTKVLIATKGLYDDKFMHEIFSPYFSNICVLSGPSFASEVMQDLPTALVISSSNLEVAKEFASFFPDNIKTYTNDDVIGAEICGSYKNVLAIASGICDGLNLGNNARAALISRGLIEMARFGEFFQAKENTFLGLSGAGDLFLTASSTLSRNYRAGFLLANNKSLSDIKDELKEVVEGINTAKFISKLSAKNNIYCPIANEITNILNGKNIKESIQDLLRK</sequence>
<comment type="catalytic activity">
    <reaction evidence="7">
        <text>sn-glycerol 3-phosphate + NAD(+) = dihydroxyacetone phosphate + NADH + H(+)</text>
        <dbReference type="Rhea" id="RHEA:11092"/>
        <dbReference type="ChEBI" id="CHEBI:15378"/>
        <dbReference type="ChEBI" id="CHEBI:57540"/>
        <dbReference type="ChEBI" id="CHEBI:57597"/>
        <dbReference type="ChEBI" id="CHEBI:57642"/>
        <dbReference type="ChEBI" id="CHEBI:57945"/>
        <dbReference type="EC" id="1.1.1.94"/>
    </reaction>
</comment>
<feature type="binding site" evidence="7">
    <location>
        <position position="215"/>
    </location>
    <ligand>
        <name>NADPH</name>
        <dbReference type="ChEBI" id="CHEBI:57783"/>
    </ligand>
</feature>
<feature type="binding site" evidence="7">
    <location>
        <position position="239"/>
    </location>
    <ligand>
        <name>NADPH</name>
        <dbReference type="ChEBI" id="CHEBI:57783"/>
    </ligand>
</feature>
<dbReference type="InterPro" id="IPR006168">
    <property type="entry name" value="G3P_DH_NAD-dep"/>
</dbReference>